<dbReference type="Gene3D" id="3.40.50.1820">
    <property type="entry name" value="alpha/beta hydrolase"/>
    <property type="match status" value="1"/>
</dbReference>
<dbReference type="RefSeq" id="WP_205255513.1">
    <property type="nucleotide sequence ID" value="NZ_BAAAPV010000001.1"/>
</dbReference>
<dbReference type="InterPro" id="IPR029058">
    <property type="entry name" value="AB_hydrolase_fold"/>
</dbReference>
<gene>
    <name evidence="1" type="ORF">JL107_02740</name>
</gene>
<sequence length="325" mass="32331">MSRTSPGWLSLLLGCLLLLTGCAIDPEHFDGLNPVPGAARKDVAYSEMRALRIAADRAEAIAGHDGIIWRSCSGAAAAAAGLQCGSLTAGASTTSTDPVVVRRPVVDAVARTGVALMVIGPDAPIDDLASAVLGEPSTPLVRTFDLVAVSARSVADLETVRVALGEQTWSLIGTGTTAGIVADYAVTHPDRTRAAVLDRPTPATTTGPVMSTIDTTGDPMTLTAAGPAAAQIRVAARSCSPGPATLPPGGSDGLMAAPTTCVIPPVLLVAPAAGAVGKTAAGSTDDAWGGLLLTVSSDAATDTCVDAAIGDFLLTLGVPTSGSCT</sequence>
<dbReference type="PROSITE" id="PS51257">
    <property type="entry name" value="PROKAR_LIPOPROTEIN"/>
    <property type="match status" value="1"/>
</dbReference>
<dbReference type="Proteomes" id="UP000663801">
    <property type="component" value="Unassembled WGS sequence"/>
</dbReference>
<reference evidence="1" key="1">
    <citation type="submission" date="2021-01" db="EMBL/GenBank/DDBJ databases">
        <title>KCTC 19127 draft genome.</title>
        <authorList>
            <person name="An D."/>
        </authorList>
    </citation>
    <scope>NUCLEOTIDE SEQUENCE</scope>
    <source>
        <strain evidence="1">KCTC 19127</strain>
    </source>
</reference>
<dbReference type="EMBL" id="JAERWL010000003">
    <property type="protein sequence ID" value="MBM9475354.1"/>
    <property type="molecule type" value="Genomic_DNA"/>
</dbReference>
<evidence type="ECO:0000313" key="2">
    <source>
        <dbReference type="Proteomes" id="UP000663801"/>
    </source>
</evidence>
<proteinExistence type="predicted"/>
<accession>A0A938YLA8</accession>
<organism evidence="1 2">
    <name type="scientific">Nakamurella flavida</name>
    <dbReference type="NCBI Taxonomy" id="363630"/>
    <lineage>
        <taxon>Bacteria</taxon>
        <taxon>Bacillati</taxon>
        <taxon>Actinomycetota</taxon>
        <taxon>Actinomycetes</taxon>
        <taxon>Nakamurellales</taxon>
        <taxon>Nakamurellaceae</taxon>
        <taxon>Nakamurella</taxon>
    </lineage>
</organism>
<name>A0A938YLA8_9ACTN</name>
<protein>
    <submittedName>
        <fullName evidence="1">Uncharacterized protein</fullName>
    </submittedName>
</protein>
<keyword evidence="2" id="KW-1185">Reference proteome</keyword>
<evidence type="ECO:0000313" key="1">
    <source>
        <dbReference type="EMBL" id="MBM9475354.1"/>
    </source>
</evidence>
<dbReference type="SUPFAM" id="SSF53474">
    <property type="entry name" value="alpha/beta-Hydrolases"/>
    <property type="match status" value="1"/>
</dbReference>
<comment type="caution">
    <text evidence="1">The sequence shown here is derived from an EMBL/GenBank/DDBJ whole genome shotgun (WGS) entry which is preliminary data.</text>
</comment>
<dbReference type="AlphaFoldDB" id="A0A938YLA8"/>